<evidence type="ECO:0000256" key="1">
    <source>
        <dbReference type="SAM" id="Phobius"/>
    </source>
</evidence>
<proteinExistence type="predicted"/>
<organism evidence="2 3">
    <name type="scientific">Winogradskyella damuponensis</name>
    <dbReference type="NCBI Taxonomy" id="943939"/>
    <lineage>
        <taxon>Bacteria</taxon>
        <taxon>Pseudomonadati</taxon>
        <taxon>Bacteroidota</taxon>
        <taxon>Flavobacteriia</taxon>
        <taxon>Flavobacteriales</taxon>
        <taxon>Flavobacteriaceae</taxon>
        <taxon>Winogradskyella</taxon>
    </lineage>
</organism>
<name>A0ABP8D428_9FLAO</name>
<comment type="caution">
    <text evidence="2">The sequence shown here is derived from an EMBL/GenBank/DDBJ whole genome shotgun (WGS) entry which is preliminary data.</text>
</comment>
<keyword evidence="1" id="KW-0812">Transmembrane</keyword>
<dbReference type="EMBL" id="BAABCB010000051">
    <property type="protein sequence ID" value="GAA4246817.1"/>
    <property type="molecule type" value="Genomic_DNA"/>
</dbReference>
<accession>A0ABP8D428</accession>
<evidence type="ECO:0000313" key="2">
    <source>
        <dbReference type="EMBL" id="GAA4246817.1"/>
    </source>
</evidence>
<sequence length="79" mass="8895">MSLIVISIAYFFDYKSNKSTFLKDLINGILICIGLLISALVFVAIFNLTIVHGIFYIGIEIILVFVLKAFIQHNNNSNK</sequence>
<gene>
    <name evidence="2" type="ORF">GCM10022292_34250</name>
</gene>
<dbReference type="Proteomes" id="UP001501682">
    <property type="component" value="Unassembled WGS sequence"/>
</dbReference>
<reference evidence="3" key="1">
    <citation type="journal article" date="2019" name="Int. J. Syst. Evol. Microbiol.">
        <title>The Global Catalogue of Microorganisms (GCM) 10K type strain sequencing project: providing services to taxonomists for standard genome sequencing and annotation.</title>
        <authorList>
            <consortium name="The Broad Institute Genomics Platform"/>
            <consortium name="The Broad Institute Genome Sequencing Center for Infectious Disease"/>
            <person name="Wu L."/>
            <person name="Ma J."/>
        </authorList>
    </citation>
    <scope>NUCLEOTIDE SEQUENCE [LARGE SCALE GENOMIC DNA]</scope>
    <source>
        <strain evidence="3">JCM 17633</strain>
    </source>
</reference>
<feature type="transmembrane region" description="Helical" evidence="1">
    <location>
        <begin position="25"/>
        <end position="48"/>
    </location>
</feature>
<protein>
    <submittedName>
        <fullName evidence="2">Uncharacterized protein</fullName>
    </submittedName>
</protein>
<keyword evidence="1" id="KW-0472">Membrane</keyword>
<keyword evidence="1" id="KW-1133">Transmembrane helix</keyword>
<keyword evidence="3" id="KW-1185">Reference proteome</keyword>
<evidence type="ECO:0000313" key="3">
    <source>
        <dbReference type="Proteomes" id="UP001501682"/>
    </source>
</evidence>
<feature type="transmembrane region" description="Helical" evidence="1">
    <location>
        <begin position="54"/>
        <end position="71"/>
    </location>
</feature>